<gene>
    <name evidence="3" type="ORF">DI632_14395</name>
</gene>
<sequence>MSSLPTKLAAALREAAMTLVKALIAIGVFGAILFGWGYGKAREQQAFTNSLPLPNEVRQDQCAIWFVGSSTMARWTSLQQDMLPWTTHNRAIGGATLAELTTRFLNERNPQPPRAIVFYAGENDLAFGVPVKATAAAFADFMAYKRKRLGTTPVFFVSVKPSPTRWALADRQAAFDAIVQQMAVRDTDLTYVDVRDRFLVDGRPGPFYEVDGLHLNDAGYAIFSTALHRTLAADLPASLVRRCRRQSMDS</sequence>
<organism evidence="3 4">
    <name type="scientific">Sphingomonas hengshuiensis</name>
    <dbReference type="NCBI Taxonomy" id="1609977"/>
    <lineage>
        <taxon>Bacteria</taxon>
        <taxon>Pseudomonadati</taxon>
        <taxon>Pseudomonadota</taxon>
        <taxon>Alphaproteobacteria</taxon>
        <taxon>Sphingomonadales</taxon>
        <taxon>Sphingomonadaceae</taxon>
        <taxon>Sphingomonas</taxon>
    </lineage>
</organism>
<keyword evidence="1" id="KW-1133">Transmembrane helix</keyword>
<protein>
    <submittedName>
        <fullName evidence="3">Lysophospholipase</fullName>
    </submittedName>
</protein>
<keyword evidence="1" id="KW-0812">Transmembrane</keyword>
<evidence type="ECO:0000313" key="4">
    <source>
        <dbReference type="Proteomes" id="UP000248614"/>
    </source>
</evidence>
<dbReference type="InterPro" id="IPR013830">
    <property type="entry name" value="SGNH_hydro"/>
</dbReference>
<name>A0A2W4YZH9_9SPHN</name>
<feature type="transmembrane region" description="Helical" evidence="1">
    <location>
        <begin position="20"/>
        <end position="39"/>
    </location>
</feature>
<dbReference type="Gene3D" id="3.40.50.1110">
    <property type="entry name" value="SGNH hydrolase"/>
    <property type="match status" value="1"/>
</dbReference>
<evidence type="ECO:0000259" key="2">
    <source>
        <dbReference type="Pfam" id="PF13472"/>
    </source>
</evidence>
<evidence type="ECO:0000256" key="1">
    <source>
        <dbReference type="SAM" id="Phobius"/>
    </source>
</evidence>
<evidence type="ECO:0000313" key="3">
    <source>
        <dbReference type="EMBL" id="PZO73642.1"/>
    </source>
</evidence>
<dbReference type="EMBL" id="QFNF01000049">
    <property type="protein sequence ID" value="PZO73642.1"/>
    <property type="molecule type" value="Genomic_DNA"/>
</dbReference>
<dbReference type="Proteomes" id="UP000248614">
    <property type="component" value="Unassembled WGS sequence"/>
</dbReference>
<dbReference type="GO" id="GO:0016788">
    <property type="term" value="F:hydrolase activity, acting on ester bonds"/>
    <property type="evidence" value="ECO:0007669"/>
    <property type="project" value="UniProtKB-ARBA"/>
</dbReference>
<accession>A0A2W4YZH9</accession>
<keyword evidence="1" id="KW-0472">Membrane</keyword>
<dbReference type="InterPro" id="IPR036514">
    <property type="entry name" value="SGNH_hydro_sf"/>
</dbReference>
<comment type="caution">
    <text evidence="3">The sequence shown here is derived from an EMBL/GenBank/DDBJ whole genome shotgun (WGS) entry which is preliminary data.</text>
</comment>
<reference evidence="3 4" key="1">
    <citation type="submission" date="2017-08" db="EMBL/GenBank/DDBJ databases">
        <title>Infants hospitalized years apart are colonized by the same room-sourced microbial strains.</title>
        <authorList>
            <person name="Brooks B."/>
            <person name="Olm M.R."/>
            <person name="Firek B.A."/>
            <person name="Baker R."/>
            <person name="Thomas B.C."/>
            <person name="Morowitz M.J."/>
            <person name="Banfield J.F."/>
        </authorList>
    </citation>
    <scope>NUCLEOTIDE SEQUENCE [LARGE SCALE GENOMIC DNA]</scope>
    <source>
        <strain evidence="3">S2_018_000_R3_110</strain>
    </source>
</reference>
<proteinExistence type="predicted"/>
<dbReference type="AlphaFoldDB" id="A0A2W4YZH9"/>
<dbReference type="SUPFAM" id="SSF52266">
    <property type="entry name" value="SGNH hydrolase"/>
    <property type="match status" value="1"/>
</dbReference>
<feature type="domain" description="SGNH hydrolase-type esterase" evidence="2">
    <location>
        <begin position="73"/>
        <end position="222"/>
    </location>
</feature>
<dbReference type="Pfam" id="PF13472">
    <property type="entry name" value="Lipase_GDSL_2"/>
    <property type="match status" value="1"/>
</dbReference>